<dbReference type="RefSeq" id="WP_369330748.1">
    <property type="nucleotide sequence ID" value="NZ_JAULBC010000006.1"/>
</dbReference>
<keyword evidence="1 4" id="KW-0378">Hydrolase</keyword>
<gene>
    <name evidence="4" type="ORF">QTN47_17665</name>
</gene>
<dbReference type="PROSITE" id="PS51257">
    <property type="entry name" value="PROKAR_LIPOPROTEIN"/>
    <property type="match status" value="1"/>
</dbReference>
<evidence type="ECO:0000313" key="5">
    <source>
        <dbReference type="Proteomes" id="UP001560573"/>
    </source>
</evidence>
<dbReference type="GO" id="GO:0016787">
    <property type="term" value="F:hydrolase activity"/>
    <property type="evidence" value="ECO:0007669"/>
    <property type="project" value="UniProtKB-KW"/>
</dbReference>
<dbReference type="InterPro" id="IPR013094">
    <property type="entry name" value="AB_hydrolase_3"/>
</dbReference>
<dbReference type="PANTHER" id="PTHR48081:SF8">
    <property type="entry name" value="ALPHA_BETA HYDROLASE FOLD-3 DOMAIN-CONTAINING PROTEIN-RELATED"/>
    <property type="match status" value="1"/>
</dbReference>
<feature type="signal peptide" evidence="2">
    <location>
        <begin position="1"/>
        <end position="20"/>
    </location>
</feature>
<evidence type="ECO:0000256" key="2">
    <source>
        <dbReference type="SAM" id="SignalP"/>
    </source>
</evidence>
<organism evidence="4 5">
    <name type="scientific">Danxiaibacter flavus</name>
    <dbReference type="NCBI Taxonomy" id="3049108"/>
    <lineage>
        <taxon>Bacteria</taxon>
        <taxon>Pseudomonadati</taxon>
        <taxon>Bacteroidota</taxon>
        <taxon>Chitinophagia</taxon>
        <taxon>Chitinophagales</taxon>
        <taxon>Chitinophagaceae</taxon>
        <taxon>Danxiaibacter</taxon>
    </lineage>
</organism>
<dbReference type="Gene3D" id="3.40.50.1820">
    <property type="entry name" value="alpha/beta hydrolase"/>
    <property type="match status" value="1"/>
</dbReference>
<keyword evidence="5" id="KW-1185">Reference proteome</keyword>
<dbReference type="Proteomes" id="UP001560573">
    <property type="component" value="Unassembled WGS sequence"/>
</dbReference>
<evidence type="ECO:0000313" key="4">
    <source>
        <dbReference type="EMBL" id="MEX6689341.1"/>
    </source>
</evidence>
<comment type="caution">
    <text evidence="4">The sequence shown here is derived from an EMBL/GenBank/DDBJ whole genome shotgun (WGS) entry which is preliminary data.</text>
</comment>
<evidence type="ECO:0000259" key="3">
    <source>
        <dbReference type="Pfam" id="PF07859"/>
    </source>
</evidence>
<sequence length="333" mass="36866">MKLVFISLVIWLCSCATIYAQKCGSGKLDPRVADVLKAGLGDFLSTYTTSVEKIRDLKFETPDFPSSDVKYLKVTADSIPVQVYNPAHATGMTIIISYHPGGFVTPILPSMKYDFWRQAKNYQAIVFAVDYRVAPENKYPAAVNDAYNAFKWIADHAQDYGGDTSRIVLSGASAGGNLAAVVCQKAKKEGIAHKIKLQVLNCPSTDNPKNYANYPSYQQNASGYFLSKKFCLYYISVYAPDEELNNPEVAPVQSKDLSGLPPVVMIAAEFDPLHDEDLAYAERLKKAGVRVWYKCFPGQIHCLLGLPPDAEELKELDRLIMTSINQLPASKIK</sequence>
<dbReference type="Pfam" id="PF07859">
    <property type="entry name" value="Abhydrolase_3"/>
    <property type="match status" value="1"/>
</dbReference>
<feature type="domain" description="Alpha/beta hydrolase fold-3" evidence="3">
    <location>
        <begin position="96"/>
        <end position="303"/>
    </location>
</feature>
<dbReference type="SUPFAM" id="SSF53474">
    <property type="entry name" value="alpha/beta-Hydrolases"/>
    <property type="match status" value="1"/>
</dbReference>
<dbReference type="EMBL" id="JAULBC010000006">
    <property type="protein sequence ID" value="MEX6689341.1"/>
    <property type="molecule type" value="Genomic_DNA"/>
</dbReference>
<name>A0ABV3ZJQ9_9BACT</name>
<dbReference type="InterPro" id="IPR029058">
    <property type="entry name" value="AB_hydrolase_fold"/>
</dbReference>
<dbReference type="InterPro" id="IPR050300">
    <property type="entry name" value="GDXG_lipolytic_enzyme"/>
</dbReference>
<dbReference type="PANTHER" id="PTHR48081">
    <property type="entry name" value="AB HYDROLASE SUPERFAMILY PROTEIN C4A8.06C"/>
    <property type="match status" value="1"/>
</dbReference>
<protein>
    <submittedName>
        <fullName evidence="4">Alpha/beta hydrolase</fullName>
    </submittedName>
</protein>
<proteinExistence type="predicted"/>
<evidence type="ECO:0000256" key="1">
    <source>
        <dbReference type="ARBA" id="ARBA00022801"/>
    </source>
</evidence>
<accession>A0ABV3ZJQ9</accession>
<reference evidence="4 5" key="1">
    <citation type="submission" date="2023-07" db="EMBL/GenBank/DDBJ databases">
        <authorList>
            <person name="Lian W.-H."/>
        </authorList>
    </citation>
    <scope>NUCLEOTIDE SEQUENCE [LARGE SCALE GENOMIC DNA]</scope>
    <source>
        <strain evidence="4 5">SYSU DXS3180</strain>
    </source>
</reference>
<keyword evidence="2" id="KW-0732">Signal</keyword>
<feature type="chain" id="PRO_5047537478" evidence="2">
    <location>
        <begin position="21"/>
        <end position="333"/>
    </location>
</feature>